<evidence type="ECO:0000313" key="11">
    <source>
        <dbReference type="Proteomes" id="UP000549394"/>
    </source>
</evidence>
<dbReference type="EMBL" id="CAJFCJ010000007">
    <property type="protein sequence ID" value="CAD5117821.1"/>
    <property type="molecule type" value="Genomic_DNA"/>
</dbReference>
<evidence type="ECO:0000256" key="1">
    <source>
        <dbReference type="ARBA" id="ARBA00004170"/>
    </source>
</evidence>
<evidence type="ECO:0000256" key="4">
    <source>
        <dbReference type="ARBA" id="ARBA00022892"/>
    </source>
</evidence>
<dbReference type="Pfam" id="PF14938">
    <property type="entry name" value="SNAP"/>
    <property type="match status" value="1"/>
</dbReference>
<dbReference type="GO" id="GO:0031201">
    <property type="term" value="C:SNARE complex"/>
    <property type="evidence" value="ECO:0007669"/>
    <property type="project" value="TreeGrafter"/>
</dbReference>
<keyword evidence="3" id="KW-0813">Transport</keyword>
<evidence type="ECO:0000256" key="3">
    <source>
        <dbReference type="ARBA" id="ARBA00022448"/>
    </source>
</evidence>
<dbReference type="GO" id="GO:0019905">
    <property type="term" value="F:syntaxin binding"/>
    <property type="evidence" value="ECO:0007669"/>
    <property type="project" value="TreeGrafter"/>
</dbReference>
<evidence type="ECO:0000313" key="10">
    <source>
        <dbReference type="EMBL" id="CAD5117821.1"/>
    </source>
</evidence>
<protein>
    <recommendedName>
        <fullName evidence="7">Gamma-soluble NSF attachment protein</fullName>
    </recommendedName>
    <alternativeName>
        <fullName evidence="8">N-ethylmaleimide-sensitive factor attachment protein gamma</fullName>
    </alternativeName>
</protein>
<keyword evidence="6" id="KW-0472">Membrane</keyword>
<keyword evidence="5" id="KW-0653">Protein transport</keyword>
<proteinExistence type="inferred from homology"/>
<evidence type="ECO:0000256" key="5">
    <source>
        <dbReference type="ARBA" id="ARBA00022927"/>
    </source>
</evidence>
<dbReference type="SUPFAM" id="SSF48452">
    <property type="entry name" value="TPR-like"/>
    <property type="match status" value="1"/>
</dbReference>
<dbReference type="GO" id="GO:0016192">
    <property type="term" value="P:vesicle-mediated transport"/>
    <property type="evidence" value="ECO:0007669"/>
    <property type="project" value="UniProtKB-KW"/>
</dbReference>
<sequence length="238" mass="25887">MFHAAKALEEAGRLYRDLKNLEKSADLVEEACGLYVEYGSPETGRIALEKVAKMLEMNKPERAIKLFKKACDVAEAQDNNRVAAEMLGSAARNAVKIKKFDEASSALAQQATFLGTFDHHGLLPKVAFYSVLVHIARADTVAADKALQACMRADEAVAESLEACLAQKLLTAYENSDYDSALEVINHHEVRNMDNDYVILSREIKFPGSSKKGASGSSGGQEASSIPCEEDDGDIDLK</sequence>
<name>A0A7I8VNL1_9ANNE</name>
<evidence type="ECO:0000256" key="6">
    <source>
        <dbReference type="ARBA" id="ARBA00023136"/>
    </source>
</evidence>
<dbReference type="InterPro" id="IPR011990">
    <property type="entry name" value="TPR-like_helical_dom_sf"/>
</dbReference>
<dbReference type="PANTHER" id="PTHR13768">
    <property type="entry name" value="SOLUBLE NSF ATTACHMENT PROTEIN SNAP"/>
    <property type="match status" value="1"/>
</dbReference>
<keyword evidence="11" id="KW-1185">Reference proteome</keyword>
<dbReference type="GO" id="GO:0005774">
    <property type="term" value="C:vacuolar membrane"/>
    <property type="evidence" value="ECO:0007669"/>
    <property type="project" value="TreeGrafter"/>
</dbReference>
<evidence type="ECO:0000256" key="8">
    <source>
        <dbReference type="ARBA" id="ARBA00042485"/>
    </source>
</evidence>
<dbReference type="PANTHER" id="PTHR13768:SF2">
    <property type="entry name" value="GAMMA-SOLUBLE NSF ATTACHMENT PROTEIN"/>
    <property type="match status" value="1"/>
</dbReference>
<dbReference type="AlphaFoldDB" id="A0A7I8VNL1"/>
<dbReference type="GO" id="GO:0006886">
    <property type="term" value="P:intracellular protein transport"/>
    <property type="evidence" value="ECO:0007669"/>
    <property type="project" value="InterPro"/>
</dbReference>
<accession>A0A7I8VNL1</accession>
<comment type="similarity">
    <text evidence="2">Belongs to the SNAP family.</text>
</comment>
<dbReference type="Gene3D" id="1.25.40.10">
    <property type="entry name" value="Tetratricopeptide repeat domain"/>
    <property type="match status" value="1"/>
</dbReference>
<dbReference type="InterPro" id="IPR000744">
    <property type="entry name" value="NSF_attach"/>
</dbReference>
<keyword evidence="4" id="KW-0931">ER-Golgi transport</keyword>
<comment type="caution">
    <text evidence="10">The sequence shown here is derived from an EMBL/GenBank/DDBJ whole genome shotgun (WGS) entry which is preliminary data.</text>
</comment>
<dbReference type="Proteomes" id="UP000549394">
    <property type="component" value="Unassembled WGS sequence"/>
</dbReference>
<gene>
    <name evidence="10" type="ORF">DGYR_LOCUS6306</name>
</gene>
<feature type="region of interest" description="Disordered" evidence="9">
    <location>
        <begin position="207"/>
        <end position="238"/>
    </location>
</feature>
<organism evidence="10 11">
    <name type="scientific">Dimorphilus gyrociliatus</name>
    <dbReference type="NCBI Taxonomy" id="2664684"/>
    <lineage>
        <taxon>Eukaryota</taxon>
        <taxon>Metazoa</taxon>
        <taxon>Spiralia</taxon>
        <taxon>Lophotrochozoa</taxon>
        <taxon>Annelida</taxon>
        <taxon>Polychaeta</taxon>
        <taxon>Polychaeta incertae sedis</taxon>
        <taxon>Dinophilidae</taxon>
        <taxon>Dimorphilus</taxon>
    </lineage>
</organism>
<evidence type="ECO:0000256" key="2">
    <source>
        <dbReference type="ARBA" id="ARBA00010050"/>
    </source>
</evidence>
<dbReference type="OrthoDB" id="26569at2759"/>
<dbReference type="GO" id="GO:0005483">
    <property type="term" value="F:soluble NSF attachment protein activity"/>
    <property type="evidence" value="ECO:0007669"/>
    <property type="project" value="TreeGrafter"/>
</dbReference>
<reference evidence="10 11" key="1">
    <citation type="submission" date="2020-08" db="EMBL/GenBank/DDBJ databases">
        <authorList>
            <person name="Hejnol A."/>
        </authorList>
    </citation>
    <scope>NUCLEOTIDE SEQUENCE [LARGE SCALE GENOMIC DNA]</scope>
</reference>
<feature type="compositionally biased region" description="Acidic residues" evidence="9">
    <location>
        <begin position="228"/>
        <end position="238"/>
    </location>
</feature>
<feature type="compositionally biased region" description="Low complexity" evidence="9">
    <location>
        <begin position="208"/>
        <end position="225"/>
    </location>
</feature>
<evidence type="ECO:0000256" key="7">
    <source>
        <dbReference type="ARBA" id="ARBA00040047"/>
    </source>
</evidence>
<comment type="subcellular location">
    <subcellularLocation>
        <location evidence="1">Membrane</location>
        <topology evidence="1">Peripheral membrane protein</topology>
    </subcellularLocation>
</comment>
<evidence type="ECO:0000256" key="9">
    <source>
        <dbReference type="SAM" id="MobiDB-lite"/>
    </source>
</evidence>